<evidence type="ECO:0000313" key="2">
    <source>
        <dbReference type="Proteomes" id="UP000233556"/>
    </source>
</evidence>
<evidence type="ECO:0000313" key="1">
    <source>
        <dbReference type="EMBL" id="PKU43020.1"/>
    </source>
</evidence>
<dbReference type="Proteomes" id="UP000233556">
    <property type="component" value="Unassembled WGS sequence"/>
</dbReference>
<sequence>MKFAMLLSDPNWYLYMAKYWEDLLDQMSSTLKDMLRLLVQHLHDFWQSLYNILASCESIAKPASVKNLLLVIKASKSN</sequence>
<organism evidence="1 2">
    <name type="scientific">Limosa lapponica baueri</name>
    <dbReference type="NCBI Taxonomy" id="1758121"/>
    <lineage>
        <taxon>Eukaryota</taxon>
        <taxon>Metazoa</taxon>
        <taxon>Chordata</taxon>
        <taxon>Craniata</taxon>
        <taxon>Vertebrata</taxon>
        <taxon>Euteleostomi</taxon>
        <taxon>Archelosauria</taxon>
        <taxon>Archosauria</taxon>
        <taxon>Dinosauria</taxon>
        <taxon>Saurischia</taxon>
        <taxon>Theropoda</taxon>
        <taxon>Coelurosauria</taxon>
        <taxon>Aves</taxon>
        <taxon>Neognathae</taxon>
        <taxon>Neoaves</taxon>
        <taxon>Charadriiformes</taxon>
        <taxon>Scolopacidae</taxon>
        <taxon>Limosa</taxon>
    </lineage>
</organism>
<name>A0A2I0UAE2_LIMLA</name>
<gene>
    <name evidence="1" type="ORF">llap_6678</name>
</gene>
<protein>
    <submittedName>
        <fullName evidence="1">Uncharacterized protein</fullName>
    </submittedName>
</protein>
<reference evidence="2" key="1">
    <citation type="submission" date="2017-11" db="EMBL/GenBank/DDBJ databases">
        <authorList>
            <person name="Lima N.C."/>
            <person name="Parody-Merino A.M."/>
            <person name="Battley P.F."/>
            <person name="Fidler A.E."/>
            <person name="Prosdocimi F."/>
        </authorList>
    </citation>
    <scope>NUCLEOTIDE SEQUENCE [LARGE SCALE GENOMIC DNA]</scope>
</reference>
<proteinExistence type="predicted"/>
<reference evidence="2" key="2">
    <citation type="submission" date="2017-12" db="EMBL/GenBank/DDBJ databases">
        <title>Genome sequence of the Bar-tailed Godwit (Limosa lapponica baueri).</title>
        <authorList>
            <person name="Lima N.C.B."/>
            <person name="Parody-Merino A.M."/>
            <person name="Battley P.F."/>
            <person name="Fidler A.E."/>
            <person name="Prosdocimi F."/>
        </authorList>
    </citation>
    <scope>NUCLEOTIDE SEQUENCE [LARGE SCALE GENOMIC DNA]</scope>
</reference>
<accession>A0A2I0UAE2</accession>
<dbReference type="AlphaFoldDB" id="A0A2I0UAE2"/>
<dbReference type="EMBL" id="KZ505940">
    <property type="protein sequence ID" value="PKU43020.1"/>
    <property type="molecule type" value="Genomic_DNA"/>
</dbReference>
<keyword evidence="2" id="KW-1185">Reference proteome</keyword>